<evidence type="ECO:0000313" key="4">
    <source>
        <dbReference type="Proteomes" id="UP000316968"/>
    </source>
</evidence>
<keyword evidence="1" id="KW-0812">Transmembrane</keyword>
<evidence type="ECO:0000259" key="2">
    <source>
        <dbReference type="Pfam" id="PF13273"/>
    </source>
</evidence>
<gene>
    <name evidence="3" type="ORF">FFV09_14795</name>
</gene>
<keyword evidence="1" id="KW-1133">Transmembrane helix</keyword>
<dbReference type="Proteomes" id="UP000316968">
    <property type="component" value="Chromosome"/>
</dbReference>
<dbReference type="KEGG" id="saca:FFV09_14795"/>
<feature type="domain" description="DUF4064" evidence="2">
    <location>
        <begin position="4"/>
        <end position="80"/>
    </location>
</feature>
<reference evidence="3 4" key="1">
    <citation type="submission" date="2019-06" db="EMBL/GenBank/DDBJ databases">
        <title>Saccharibacillus brassicae sp. nov., an endophytic bacterium isolated from Chinese cabbage seeds (Brassica pekinensis).</title>
        <authorList>
            <person name="Jiang L."/>
            <person name="Lee J."/>
            <person name="Kim S.W."/>
        </authorList>
    </citation>
    <scope>NUCLEOTIDE SEQUENCE [LARGE SCALE GENOMIC DNA]</scope>
    <source>
        <strain evidence="4">KCTC 43072 / ATSA2</strain>
    </source>
</reference>
<dbReference type="InterPro" id="IPR025273">
    <property type="entry name" value="DUF4064"/>
</dbReference>
<sequence>MKMFAMGLVGGIFGIIAAIVAMMIGGLDAAFSETGTSEISGLAISALLFSILGIVGSAFSKSKPKLAGWLMLISGIAGVISISMFYILSGVLLAVAGFMGIFSKKKAKEAPSAASTS</sequence>
<dbReference type="AlphaFoldDB" id="A0A4Y6V0J4"/>
<keyword evidence="1" id="KW-0472">Membrane</keyword>
<name>A0A4Y6V0J4_SACBS</name>
<feature type="transmembrane region" description="Helical" evidence="1">
    <location>
        <begin position="39"/>
        <end position="60"/>
    </location>
</feature>
<feature type="transmembrane region" description="Helical" evidence="1">
    <location>
        <begin position="6"/>
        <end position="27"/>
    </location>
</feature>
<protein>
    <submittedName>
        <fullName evidence="3">DUF2207 domain-containing protein</fullName>
    </submittedName>
</protein>
<organism evidence="3 4">
    <name type="scientific">Saccharibacillus brassicae</name>
    <dbReference type="NCBI Taxonomy" id="2583377"/>
    <lineage>
        <taxon>Bacteria</taxon>
        <taxon>Bacillati</taxon>
        <taxon>Bacillota</taxon>
        <taxon>Bacilli</taxon>
        <taxon>Bacillales</taxon>
        <taxon>Paenibacillaceae</taxon>
        <taxon>Saccharibacillus</taxon>
    </lineage>
</organism>
<dbReference type="OrthoDB" id="2623361at2"/>
<proteinExistence type="predicted"/>
<evidence type="ECO:0000256" key="1">
    <source>
        <dbReference type="SAM" id="Phobius"/>
    </source>
</evidence>
<dbReference type="Pfam" id="PF13273">
    <property type="entry name" value="DUF4064"/>
    <property type="match status" value="1"/>
</dbReference>
<evidence type="ECO:0000313" key="3">
    <source>
        <dbReference type="EMBL" id="QDH21997.1"/>
    </source>
</evidence>
<accession>A0A4Y6V0J4</accession>
<feature type="transmembrane region" description="Helical" evidence="1">
    <location>
        <begin position="66"/>
        <end position="99"/>
    </location>
</feature>
<keyword evidence="4" id="KW-1185">Reference proteome</keyword>
<dbReference type="EMBL" id="CP041217">
    <property type="protein sequence ID" value="QDH21997.1"/>
    <property type="molecule type" value="Genomic_DNA"/>
</dbReference>